<reference evidence="2" key="1">
    <citation type="journal article" date="2015" name="Int. J. Syst. Evol. Microbiol.">
        <title>Rhizobium oryzicola sp. nov., potential plant-growth-promoting endophytic bacteria isolated from rice roots.</title>
        <authorList>
            <person name="Zhang X.X."/>
            <person name="Gao J.S."/>
            <person name="Cao Y.H."/>
            <person name="Sheirdil R.A."/>
            <person name="Wang X.C."/>
            <person name="Zhang L."/>
        </authorList>
    </citation>
    <scope>NUCLEOTIDE SEQUENCE</scope>
    <source>
        <strain evidence="2">05753</strain>
    </source>
</reference>
<accession>A0ABT8SSY1</accession>
<dbReference type="InterPro" id="IPR035220">
    <property type="entry name" value="DUF5330"/>
</dbReference>
<sequence>MWFLIKGSVFFAMVLVVLSYFSSQPTPAPAGTKDLQVSDAISAATEAYGYIASICKQKPDVCEKGGEAFTALSYRAREGARVAFEFLDNQLAGDKADGKVDNKAKLADANPAPRHLAEAPAQPMPPKPQDVKVSDADAVKTGTVVPLPMKRPATN</sequence>
<feature type="region of interest" description="Disordered" evidence="1">
    <location>
        <begin position="98"/>
        <end position="155"/>
    </location>
</feature>
<reference evidence="2" key="2">
    <citation type="submission" date="2023-07" db="EMBL/GenBank/DDBJ databases">
        <authorList>
            <person name="Sun H."/>
        </authorList>
    </citation>
    <scope>NUCLEOTIDE SEQUENCE</scope>
    <source>
        <strain evidence="2">05753</strain>
    </source>
</reference>
<dbReference type="Proteomes" id="UP001169006">
    <property type="component" value="Unassembled WGS sequence"/>
</dbReference>
<dbReference type="RefSeq" id="WP_302075604.1">
    <property type="nucleotide sequence ID" value="NZ_JAUKWQ010000001.1"/>
</dbReference>
<evidence type="ECO:0000256" key="1">
    <source>
        <dbReference type="SAM" id="MobiDB-lite"/>
    </source>
</evidence>
<evidence type="ECO:0000313" key="3">
    <source>
        <dbReference type="Proteomes" id="UP001169006"/>
    </source>
</evidence>
<dbReference type="Pfam" id="PF17264">
    <property type="entry name" value="DUF5330"/>
    <property type="match status" value="1"/>
</dbReference>
<proteinExistence type="predicted"/>
<protein>
    <submittedName>
        <fullName evidence="2">DUF5330 domain-containing protein</fullName>
    </submittedName>
</protein>
<evidence type="ECO:0000313" key="2">
    <source>
        <dbReference type="EMBL" id="MDO1581501.1"/>
    </source>
</evidence>
<organism evidence="2 3">
    <name type="scientific">Rhizobium oryzicola</name>
    <dbReference type="NCBI Taxonomy" id="1232668"/>
    <lineage>
        <taxon>Bacteria</taxon>
        <taxon>Pseudomonadati</taxon>
        <taxon>Pseudomonadota</taxon>
        <taxon>Alphaproteobacteria</taxon>
        <taxon>Hyphomicrobiales</taxon>
        <taxon>Rhizobiaceae</taxon>
        <taxon>Rhizobium/Agrobacterium group</taxon>
        <taxon>Rhizobium</taxon>
    </lineage>
</organism>
<gene>
    <name evidence="2" type="ORF">Q2T52_05265</name>
</gene>
<name>A0ABT8SSY1_9HYPH</name>
<dbReference type="EMBL" id="JAUKWQ010000001">
    <property type="protein sequence ID" value="MDO1581501.1"/>
    <property type="molecule type" value="Genomic_DNA"/>
</dbReference>
<comment type="caution">
    <text evidence="2">The sequence shown here is derived from an EMBL/GenBank/DDBJ whole genome shotgun (WGS) entry which is preliminary data.</text>
</comment>
<feature type="compositionally biased region" description="Basic and acidic residues" evidence="1">
    <location>
        <begin position="129"/>
        <end position="138"/>
    </location>
</feature>
<keyword evidence="3" id="KW-1185">Reference proteome</keyword>